<dbReference type="Pfam" id="PF20329">
    <property type="entry name" value="DUF6624"/>
    <property type="match status" value="1"/>
</dbReference>
<dbReference type="EMBL" id="FQYN01000002">
    <property type="protein sequence ID" value="SHI67772.1"/>
    <property type="molecule type" value="Genomic_DNA"/>
</dbReference>
<sequence>MKTLVVFLAALAFGAPAMAQTVPVQFPRLSRMLDSLADADQRPMQELMRSKLPDSTSKRLIAEQHVIFARHQPVLEAILKKYGYPGFKQVGEKSAGNFFLLVQHADAHPEFQRQVLQRMRKEVKAKNASPRSYAYLTDRVAEATNQPQEYGTQVIYTGPGIGKAAPRSLRDPKNVNKRRAALGMETLEEYLRKNDQIHEQMNTPKPAGL</sequence>
<evidence type="ECO:0000313" key="2">
    <source>
        <dbReference type="EMBL" id="SHI67772.1"/>
    </source>
</evidence>
<name>A0A1M6D3B7_9BACT</name>
<dbReference type="Proteomes" id="UP000184418">
    <property type="component" value="Unassembled WGS sequence"/>
</dbReference>
<evidence type="ECO:0000256" key="1">
    <source>
        <dbReference type="SAM" id="SignalP"/>
    </source>
</evidence>
<dbReference type="RefSeq" id="WP_073106889.1">
    <property type="nucleotide sequence ID" value="NZ_FQYN01000002.1"/>
</dbReference>
<dbReference type="STRING" id="1121955.SAMN02745146_1363"/>
<keyword evidence="1" id="KW-0732">Signal</keyword>
<reference evidence="2 3" key="1">
    <citation type="submission" date="2016-11" db="EMBL/GenBank/DDBJ databases">
        <authorList>
            <person name="Jaros S."/>
            <person name="Januszkiewicz K."/>
            <person name="Wedrychowicz H."/>
        </authorList>
    </citation>
    <scope>NUCLEOTIDE SEQUENCE [LARGE SCALE GENOMIC DNA]</scope>
    <source>
        <strain evidence="2 3">DSM 21074</strain>
    </source>
</reference>
<dbReference type="OrthoDB" id="1164858at2"/>
<evidence type="ECO:0000313" key="3">
    <source>
        <dbReference type="Proteomes" id="UP000184418"/>
    </source>
</evidence>
<evidence type="ECO:0008006" key="4">
    <source>
        <dbReference type="Google" id="ProtNLM"/>
    </source>
</evidence>
<gene>
    <name evidence="2" type="ORF">SAMN02745146_1363</name>
</gene>
<proteinExistence type="predicted"/>
<dbReference type="InterPro" id="IPR046732">
    <property type="entry name" value="DUF6624"/>
</dbReference>
<accession>A0A1M6D3B7</accession>
<feature type="signal peptide" evidence="1">
    <location>
        <begin position="1"/>
        <end position="19"/>
    </location>
</feature>
<protein>
    <recommendedName>
        <fullName evidence="4">DUF4296 domain-containing protein</fullName>
    </recommendedName>
</protein>
<keyword evidence="3" id="KW-1185">Reference proteome</keyword>
<organism evidence="2 3">
    <name type="scientific">Hymenobacter daecheongensis DSM 21074</name>
    <dbReference type="NCBI Taxonomy" id="1121955"/>
    <lineage>
        <taxon>Bacteria</taxon>
        <taxon>Pseudomonadati</taxon>
        <taxon>Bacteroidota</taxon>
        <taxon>Cytophagia</taxon>
        <taxon>Cytophagales</taxon>
        <taxon>Hymenobacteraceae</taxon>
        <taxon>Hymenobacter</taxon>
    </lineage>
</organism>
<feature type="chain" id="PRO_5013064942" description="DUF4296 domain-containing protein" evidence="1">
    <location>
        <begin position="20"/>
        <end position="209"/>
    </location>
</feature>
<dbReference type="AlphaFoldDB" id="A0A1M6D3B7"/>